<feature type="region of interest" description="Disordered" evidence="7">
    <location>
        <begin position="121"/>
        <end position="194"/>
    </location>
</feature>
<keyword evidence="6" id="KW-0175">Coiled coil</keyword>
<keyword evidence="5" id="KW-0446">Lipid-binding</keyword>
<keyword evidence="10" id="KW-1185">Reference proteome</keyword>
<feature type="compositionally biased region" description="Basic and acidic residues" evidence="7">
    <location>
        <begin position="138"/>
        <end position="148"/>
    </location>
</feature>
<proteinExistence type="inferred from homology"/>
<dbReference type="STRING" id="27342.A0A0H2RJQ1"/>
<dbReference type="PROSITE" id="PS50330">
    <property type="entry name" value="UIM"/>
    <property type="match status" value="1"/>
</dbReference>
<evidence type="ECO:0000256" key="6">
    <source>
        <dbReference type="SAM" id="Coils"/>
    </source>
</evidence>
<evidence type="ECO:0000313" key="9">
    <source>
        <dbReference type="EMBL" id="KLO12089.1"/>
    </source>
</evidence>
<keyword evidence="3" id="KW-0963">Cytoplasm</keyword>
<dbReference type="SMART" id="SM00273">
    <property type="entry name" value="ENTH"/>
    <property type="match status" value="1"/>
</dbReference>
<evidence type="ECO:0000256" key="1">
    <source>
        <dbReference type="ARBA" id="ARBA00004496"/>
    </source>
</evidence>
<feature type="coiled-coil region" evidence="6">
    <location>
        <begin position="208"/>
        <end position="240"/>
    </location>
</feature>
<dbReference type="PROSITE" id="PS50942">
    <property type="entry name" value="ENTH"/>
    <property type="match status" value="1"/>
</dbReference>
<dbReference type="GO" id="GO:0005768">
    <property type="term" value="C:endosome"/>
    <property type="evidence" value="ECO:0007669"/>
    <property type="project" value="TreeGrafter"/>
</dbReference>
<dbReference type="EMBL" id="KQ085985">
    <property type="protein sequence ID" value="KLO12089.1"/>
    <property type="molecule type" value="Genomic_DNA"/>
</dbReference>
<evidence type="ECO:0000259" key="8">
    <source>
        <dbReference type="PROSITE" id="PS50942"/>
    </source>
</evidence>
<dbReference type="FunFam" id="1.25.40.90:FF:000006">
    <property type="entry name" value="Clathrin interactor 1"/>
    <property type="match status" value="1"/>
</dbReference>
<feature type="compositionally biased region" description="Low complexity" evidence="7">
    <location>
        <begin position="383"/>
        <end position="409"/>
    </location>
</feature>
<protein>
    <submittedName>
        <fullName evidence="9">ENTH-domain-containing protein</fullName>
    </submittedName>
</protein>
<evidence type="ECO:0000256" key="2">
    <source>
        <dbReference type="ARBA" id="ARBA00010130"/>
    </source>
</evidence>
<keyword evidence="4" id="KW-0597">Phosphoprotein</keyword>
<feature type="compositionally biased region" description="Polar residues" evidence="7">
    <location>
        <begin position="361"/>
        <end position="382"/>
    </location>
</feature>
<evidence type="ECO:0000256" key="7">
    <source>
        <dbReference type="SAM" id="MobiDB-lite"/>
    </source>
</evidence>
<evidence type="ECO:0000256" key="4">
    <source>
        <dbReference type="ARBA" id="ARBA00022553"/>
    </source>
</evidence>
<dbReference type="CDD" id="cd16991">
    <property type="entry name" value="ENTH_Ent1_Ent2"/>
    <property type="match status" value="1"/>
</dbReference>
<dbReference type="Pfam" id="PF01417">
    <property type="entry name" value="ENTH"/>
    <property type="match status" value="1"/>
</dbReference>
<dbReference type="PANTHER" id="PTHR12276">
    <property type="entry name" value="EPSIN/ENT-RELATED"/>
    <property type="match status" value="1"/>
</dbReference>
<comment type="subcellular location">
    <subcellularLocation>
        <location evidence="1">Cytoplasm</location>
    </subcellularLocation>
</comment>
<sequence>MQNIGKQSLRVIKNYTKGYSDTQTKVRDATSNDPWGPSGTQMNDLAQLSFNQQDFIEIMEMLDKRLNDKGKNWRHVWKALTVVDYLLHTGSENCILYFKENMYIIKTLKEFQYIDDNSKDEGANVRQKAKDITNLLQDDSRLREERRSRGNMQDRMAGRVPGSSNDFGENGEDENAHRRSKGSKRQRGGGDEDDLRKAIEESKRSHAVEQAKAQEEKELAEALKLSEEEEAKRNKSLEEANQRALFDDQAQSTSNNPFPLFDPSAQSQQALQPQFTAIAPQFTSYNPYAQQQQQEAMQQQYAMQQAEWMRQQQEAQAQAQQQALLQQQQEEWNRQQQLLAYQQQQQQQQQFLQAQQMSPLMPQQTSFGSNNPFALGTQGQAMSSAPSLSSTTSSSLDTFSLPSTFASSPAPNPSPAAHSPPPPSTSAPPISRPAKDDGQHAHLASLLANREDGIDSFGNIGQLRYGHANSGRIISQQTGFNPFAQQQQQQQQNNSDQPFFSV</sequence>
<reference evidence="9 10" key="1">
    <citation type="submission" date="2015-04" db="EMBL/GenBank/DDBJ databases">
        <title>Complete genome sequence of Schizopora paradoxa KUC8140, a cosmopolitan wood degrader in East Asia.</title>
        <authorList>
            <consortium name="DOE Joint Genome Institute"/>
            <person name="Min B."/>
            <person name="Park H."/>
            <person name="Jang Y."/>
            <person name="Kim J.-J."/>
            <person name="Kim K.H."/>
            <person name="Pangilinan J."/>
            <person name="Lipzen A."/>
            <person name="Riley R."/>
            <person name="Grigoriev I.V."/>
            <person name="Spatafora J.W."/>
            <person name="Choi I.-G."/>
        </authorList>
    </citation>
    <scope>NUCLEOTIDE SEQUENCE [LARGE SCALE GENOMIC DNA]</scope>
    <source>
        <strain evidence="9 10">KUC8140</strain>
    </source>
</reference>
<feature type="region of interest" description="Disordered" evidence="7">
    <location>
        <begin position="245"/>
        <end position="271"/>
    </location>
</feature>
<feature type="compositionally biased region" description="Basic and acidic residues" evidence="7">
    <location>
        <begin position="121"/>
        <end position="131"/>
    </location>
</feature>
<comment type="similarity">
    <text evidence="2">Belongs to the epsin family.</text>
</comment>
<organism evidence="9 10">
    <name type="scientific">Schizopora paradoxa</name>
    <dbReference type="NCBI Taxonomy" id="27342"/>
    <lineage>
        <taxon>Eukaryota</taxon>
        <taxon>Fungi</taxon>
        <taxon>Dikarya</taxon>
        <taxon>Basidiomycota</taxon>
        <taxon>Agaricomycotina</taxon>
        <taxon>Agaricomycetes</taxon>
        <taxon>Hymenochaetales</taxon>
        <taxon>Schizoporaceae</taxon>
        <taxon>Schizopora</taxon>
    </lineage>
</organism>
<dbReference type="GO" id="GO:0007015">
    <property type="term" value="P:actin filament organization"/>
    <property type="evidence" value="ECO:0007669"/>
    <property type="project" value="TreeGrafter"/>
</dbReference>
<dbReference type="InterPro" id="IPR013809">
    <property type="entry name" value="ENTH"/>
</dbReference>
<dbReference type="OrthoDB" id="4033880at2759"/>
<evidence type="ECO:0000313" key="10">
    <source>
        <dbReference type="Proteomes" id="UP000053477"/>
    </source>
</evidence>
<evidence type="ECO:0000256" key="3">
    <source>
        <dbReference type="ARBA" id="ARBA00022490"/>
    </source>
</evidence>
<dbReference type="InterPro" id="IPR003903">
    <property type="entry name" value="UIM_dom"/>
</dbReference>
<feature type="domain" description="ENTH" evidence="8">
    <location>
        <begin position="14"/>
        <end position="146"/>
    </location>
</feature>
<dbReference type="AlphaFoldDB" id="A0A0H2RJQ1"/>
<dbReference type="GO" id="GO:0030125">
    <property type="term" value="C:clathrin vesicle coat"/>
    <property type="evidence" value="ECO:0007669"/>
    <property type="project" value="TreeGrafter"/>
</dbReference>
<evidence type="ECO:0000256" key="5">
    <source>
        <dbReference type="ARBA" id="ARBA00023121"/>
    </source>
</evidence>
<feature type="region of interest" description="Disordered" evidence="7">
    <location>
        <begin position="476"/>
        <end position="502"/>
    </location>
</feature>
<dbReference type="InParanoid" id="A0A0H2RJQ1"/>
<feature type="region of interest" description="Disordered" evidence="7">
    <location>
        <begin position="361"/>
        <end position="439"/>
    </location>
</feature>
<dbReference type="GO" id="GO:0006897">
    <property type="term" value="P:endocytosis"/>
    <property type="evidence" value="ECO:0007669"/>
    <property type="project" value="TreeGrafter"/>
</dbReference>
<feature type="compositionally biased region" description="Basic residues" evidence="7">
    <location>
        <begin position="178"/>
        <end position="187"/>
    </location>
</feature>
<dbReference type="GO" id="GO:0005543">
    <property type="term" value="F:phospholipid binding"/>
    <property type="evidence" value="ECO:0007669"/>
    <property type="project" value="TreeGrafter"/>
</dbReference>
<feature type="region of interest" description="Disordered" evidence="7">
    <location>
        <begin position="309"/>
        <end position="332"/>
    </location>
</feature>
<dbReference type="Proteomes" id="UP000053477">
    <property type="component" value="Unassembled WGS sequence"/>
</dbReference>
<dbReference type="SUPFAM" id="SSF48464">
    <property type="entry name" value="ENTH/VHS domain"/>
    <property type="match status" value="1"/>
</dbReference>
<dbReference type="InterPro" id="IPR008942">
    <property type="entry name" value="ENTH_VHS"/>
</dbReference>
<feature type="compositionally biased region" description="Pro residues" evidence="7">
    <location>
        <begin position="410"/>
        <end position="426"/>
    </location>
</feature>
<dbReference type="GO" id="GO:0005886">
    <property type="term" value="C:plasma membrane"/>
    <property type="evidence" value="ECO:0007669"/>
    <property type="project" value="TreeGrafter"/>
</dbReference>
<dbReference type="GO" id="GO:0030276">
    <property type="term" value="F:clathrin binding"/>
    <property type="evidence" value="ECO:0007669"/>
    <property type="project" value="TreeGrafter"/>
</dbReference>
<gene>
    <name evidence="9" type="ORF">SCHPADRAFT_941494</name>
</gene>
<feature type="compositionally biased region" description="Polar residues" evidence="7">
    <location>
        <begin position="493"/>
        <end position="502"/>
    </location>
</feature>
<dbReference type="PANTHER" id="PTHR12276:SF110">
    <property type="entry name" value="EPSIN-1-RELATED"/>
    <property type="match status" value="1"/>
</dbReference>
<dbReference type="Gene3D" id="1.25.40.90">
    <property type="match status" value="1"/>
</dbReference>
<accession>A0A0H2RJQ1</accession>
<name>A0A0H2RJQ1_9AGAM</name>